<evidence type="ECO:0000256" key="1">
    <source>
        <dbReference type="ARBA" id="ARBA00001974"/>
    </source>
</evidence>
<evidence type="ECO:0000313" key="11">
    <source>
        <dbReference type="EMBL" id="PCJ02467.1"/>
    </source>
</evidence>
<evidence type="ECO:0000259" key="10">
    <source>
        <dbReference type="Pfam" id="PF02771"/>
    </source>
</evidence>
<evidence type="ECO:0000256" key="7">
    <source>
        <dbReference type="RuleBase" id="RU362125"/>
    </source>
</evidence>
<feature type="domain" description="Acyl-CoA dehydrogenase/oxidase N-terminal" evidence="10">
    <location>
        <begin position="12"/>
        <end position="137"/>
    </location>
</feature>
<keyword evidence="4 7" id="KW-0285">Flavoprotein</keyword>
<dbReference type="Pfam" id="PF00441">
    <property type="entry name" value="Acyl-CoA_dh_1"/>
    <property type="match status" value="1"/>
</dbReference>
<dbReference type="InterPro" id="IPR009100">
    <property type="entry name" value="AcylCoA_DH/oxidase_NM_dom_sf"/>
</dbReference>
<organism evidence="11">
    <name type="scientific">OCS116 cluster bacterium</name>
    <dbReference type="NCBI Taxonomy" id="2030921"/>
    <lineage>
        <taxon>Bacteria</taxon>
        <taxon>Pseudomonadati</taxon>
        <taxon>Pseudomonadota</taxon>
        <taxon>Alphaproteobacteria</taxon>
        <taxon>OCS116 cluster</taxon>
    </lineage>
</organism>
<evidence type="ECO:0000256" key="5">
    <source>
        <dbReference type="ARBA" id="ARBA00022827"/>
    </source>
</evidence>
<dbReference type="Gene3D" id="2.40.110.10">
    <property type="entry name" value="Butyryl-CoA Dehydrogenase, subunit A, domain 2"/>
    <property type="match status" value="1"/>
</dbReference>
<proteinExistence type="inferred from homology"/>
<evidence type="ECO:0000259" key="9">
    <source>
        <dbReference type="Pfam" id="PF02770"/>
    </source>
</evidence>
<feature type="domain" description="Acyl-CoA oxidase/dehydrogenase middle" evidence="9">
    <location>
        <begin position="141"/>
        <end position="239"/>
    </location>
</feature>
<reference key="1">
    <citation type="submission" date="2017-08" db="EMBL/GenBank/DDBJ databases">
        <title>A dynamic microbial community with high functional redundancy inhabits the cold, oxic subseafloor aquifer.</title>
        <authorList>
            <person name="Tully B.J."/>
            <person name="Wheat C.G."/>
            <person name="Glazer B.T."/>
            <person name="Huber J.A."/>
        </authorList>
    </citation>
    <scope>NUCLEOTIDE SEQUENCE [LARGE SCALE GENOMIC DNA]</scope>
</reference>
<dbReference type="InterPro" id="IPR006091">
    <property type="entry name" value="Acyl-CoA_Oxase/DH_mid-dom"/>
</dbReference>
<dbReference type="FunFam" id="2.40.110.10:FF:000002">
    <property type="entry name" value="Acyl-CoA dehydrogenase fadE12"/>
    <property type="match status" value="1"/>
</dbReference>
<feature type="domain" description="Acyl-CoA dehydrogenase/oxidase C-terminal" evidence="8">
    <location>
        <begin position="255"/>
        <end position="404"/>
    </location>
</feature>
<comment type="subunit">
    <text evidence="3">Homodimer.</text>
</comment>
<dbReference type="GO" id="GO:0050660">
    <property type="term" value="F:flavin adenine dinucleotide binding"/>
    <property type="evidence" value="ECO:0007669"/>
    <property type="project" value="InterPro"/>
</dbReference>
<protein>
    <submittedName>
        <fullName evidence="11">Acyl-CoA dehydrogenase</fullName>
    </submittedName>
</protein>
<dbReference type="GO" id="GO:0005737">
    <property type="term" value="C:cytoplasm"/>
    <property type="evidence" value="ECO:0007669"/>
    <property type="project" value="TreeGrafter"/>
</dbReference>
<evidence type="ECO:0000259" key="8">
    <source>
        <dbReference type="Pfam" id="PF00441"/>
    </source>
</evidence>
<evidence type="ECO:0000256" key="3">
    <source>
        <dbReference type="ARBA" id="ARBA00011738"/>
    </source>
</evidence>
<reference evidence="11" key="2">
    <citation type="journal article" date="2018" name="ISME J.">
        <title>A dynamic microbial community with high functional redundancy inhabits the cold, oxic subseafloor aquifer.</title>
        <authorList>
            <person name="Tully B.J."/>
            <person name="Wheat C.G."/>
            <person name="Glazer B.T."/>
            <person name="Huber J.A."/>
        </authorList>
    </citation>
    <scope>NUCLEOTIDE SEQUENCE</scope>
    <source>
        <strain evidence="11">NORP83</strain>
    </source>
</reference>
<dbReference type="InterPro" id="IPR050741">
    <property type="entry name" value="Acyl-CoA_dehydrogenase"/>
</dbReference>
<comment type="similarity">
    <text evidence="2 7">Belongs to the acyl-CoA dehydrogenase family.</text>
</comment>
<evidence type="ECO:0000256" key="6">
    <source>
        <dbReference type="ARBA" id="ARBA00023002"/>
    </source>
</evidence>
<dbReference type="AlphaFoldDB" id="A0A2A4Z614"/>
<dbReference type="GO" id="GO:0033539">
    <property type="term" value="P:fatty acid beta-oxidation using acyl-CoA dehydrogenase"/>
    <property type="evidence" value="ECO:0007669"/>
    <property type="project" value="TreeGrafter"/>
</dbReference>
<evidence type="ECO:0000256" key="4">
    <source>
        <dbReference type="ARBA" id="ARBA00022630"/>
    </source>
</evidence>
<dbReference type="Gene3D" id="1.20.140.10">
    <property type="entry name" value="Butyryl-CoA Dehydrogenase, subunit A, domain 3"/>
    <property type="match status" value="1"/>
</dbReference>
<dbReference type="EMBL" id="NVUS01000004">
    <property type="protein sequence ID" value="PCJ02467.1"/>
    <property type="molecule type" value="Genomic_DNA"/>
</dbReference>
<dbReference type="GO" id="GO:0003995">
    <property type="term" value="F:acyl-CoA dehydrogenase activity"/>
    <property type="evidence" value="ECO:0007669"/>
    <property type="project" value="TreeGrafter"/>
</dbReference>
<sequence length="414" mass="46310">MDGNLMALGMTERVQDLVEQVSNMVLEDIAPLNDEFYAETNVGDRWTHTPRQVEILQTLKTKAKKAGLWNFWLTDSERGYGLSTVEYAYLAEEMGKCMLAAEIFNCSAPDTGNMEVLERYGTAAHKQQWLQPLLNGEIRSAYLMTEPDVASSDATNIAMTCVRDGDEYVLNGEKWWSSGAGDPRCKVYIVMVKTGDDDAPKHQRHSMIVVDAETAGITKLRPMQVFGHDDAPHGHLHIKFEDVRVPTDNLLLGEGRGFEISQGRLGPGRIHHCMRAIGQAEMALELMCKRGMSREAFGKPVIKLGANYDIVAECRMEIEQARLLCLKAAWMMDQGNARAAAPWISQIKVVAPRVALKVTDEAIQMFGGQGVSQDTMLALQWTHLRTLRLADGPDAVHRMQVARAELRKHSQEKW</sequence>
<dbReference type="InterPro" id="IPR036250">
    <property type="entry name" value="AcylCo_DH-like_C"/>
</dbReference>
<name>A0A2A4Z614_9PROT</name>
<dbReference type="InterPro" id="IPR013786">
    <property type="entry name" value="AcylCoA_DH/ox_N"/>
</dbReference>
<evidence type="ECO:0000256" key="2">
    <source>
        <dbReference type="ARBA" id="ARBA00009347"/>
    </source>
</evidence>
<keyword evidence="5 7" id="KW-0274">FAD</keyword>
<keyword evidence="6 7" id="KW-0560">Oxidoreductase</keyword>
<dbReference type="PANTHER" id="PTHR48083">
    <property type="entry name" value="MEDIUM-CHAIN SPECIFIC ACYL-COA DEHYDROGENASE, MITOCHONDRIAL-RELATED"/>
    <property type="match status" value="1"/>
</dbReference>
<dbReference type="Pfam" id="PF02771">
    <property type="entry name" value="Acyl-CoA_dh_N"/>
    <property type="match status" value="1"/>
</dbReference>
<accession>A0A2A4Z614</accession>
<dbReference type="Pfam" id="PF02770">
    <property type="entry name" value="Acyl-CoA_dh_M"/>
    <property type="match status" value="1"/>
</dbReference>
<comment type="cofactor">
    <cofactor evidence="1 7">
        <name>FAD</name>
        <dbReference type="ChEBI" id="CHEBI:57692"/>
    </cofactor>
</comment>
<dbReference type="SUPFAM" id="SSF56645">
    <property type="entry name" value="Acyl-CoA dehydrogenase NM domain-like"/>
    <property type="match status" value="1"/>
</dbReference>
<dbReference type="SUPFAM" id="SSF47203">
    <property type="entry name" value="Acyl-CoA dehydrogenase C-terminal domain-like"/>
    <property type="match status" value="1"/>
</dbReference>
<dbReference type="PANTHER" id="PTHR48083:SF13">
    <property type="entry name" value="ACYL-COA DEHYDROGENASE FAMILY MEMBER 11"/>
    <property type="match status" value="1"/>
</dbReference>
<comment type="caution">
    <text evidence="11">The sequence shown here is derived from an EMBL/GenBank/DDBJ whole genome shotgun (WGS) entry which is preliminary data.</text>
</comment>
<dbReference type="InterPro" id="IPR009075">
    <property type="entry name" value="AcylCo_DH/oxidase_C"/>
</dbReference>
<gene>
    <name evidence="11" type="ORF">COB13_04540</name>
</gene>
<dbReference type="InterPro" id="IPR046373">
    <property type="entry name" value="Acyl-CoA_Oxase/DH_mid-dom_sf"/>
</dbReference>
<dbReference type="InterPro" id="IPR037069">
    <property type="entry name" value="AcylCoA_DH/ox_N_sf"/>
</dbReference>
<dbReference type="Gene3D" id="1.10.540.10">
    <property type="entry name" value="Acyl-CoA dehydrogenase/oxidase, N-terminal domain"/>
    <property type="match status" value="1"/>
</dbReference>